<keyword evidence="4" id="KW-1185">Reference proteome</keyword>
<dbReference type="SMART" id="SM00233">
    <property type="entry name" value="PH"/>
    <property type="match status" value="1"/>
</dbReference>
<feature type="compositionally biased region" description="Polar residues" evidence="1">
    <location>
        <begin position="1157"/>
        <end position="1172"/>
    </location>
</feature>
<accession>A0AA43QM12</accession>
<dbReference type="Proteomes" id="UP001161017">
    <property type="component" value="Unassembled WGS sequence"/>
</dbReference>
<dbReference type="PROSITE" id="PS50003">
    <property type="entry name" value="PH_DOMAIN"/>
    <property type="match status" value="1"/>
</dbReference>
<sequence length="1445" mass="158620">MVRNRVLSFMSAFGPPKSPQSTTFSGQAEKTAPPLQSQPEAPSIPSAQHEALPAQESPRPRTRTERSSSRPMSMVQTYQPPVMEIAQDTIPELQPIFTFLNSHANKLYQEGYFLKLNDLDTHGRPNADRSWTESFAQLVGTVLSLWDASALDAAGQDGEVAPTFINLADASIKMIETLPTRSVEIQPLQNVLSVSTAGKNRYLFHFNSLHSLTQWTAAIRLAMYENATLHEAYTGSLIAGKGKLLNNIKVIMDRTRIKNEDWTRVRFGAGTPWRRCWCVITPPDEKDVQKQQKQLKKKSAYERVQPLKGNIKFYDTKKTKKAWPIATINDAYSAYAIYPQSKPLIDQSTLIKVEGSITIHSDRDITNEGFVFVMPEVHPAVSGFEMMLRYLFPLYDVFALYGRPTRLIADTLDPRSLMFALPQEKRYGYLEILDVAGLIHEKGSSNWTEREWRKKLKDLTSARMTRMTTNGRPRSRASSYRSYRNSLPSRGGGLRYEDGASIKSTPSLRDEAPPMPPPHTSSAPPDASVLPSPLATPNRPKAQHQRSFSAVYPASEPQYRRSQRDRKDYSDSPSRVSYEQSRPSYEASRSGRPSYEQAPPPPMKAFEQPPAPPTHGVPISLAAEKAQMQERYAAELEPTKDRSSSESERRLRTSGNTNGLVQHHDLRPAEPPSHVAAPPAFSHEPGARPQRRPGVSPDMRRANSRLSVTTLQQLADAGKNSTVGGTAAAAGAAAAWRSNSGSIKSGRNSEDQGQRGVISSTRKTGNNADRSTSVEGMARVTAAYPNPINAGSRKPSTSSSQSGALSPPYYKDKPLMNSYDLLSPQGSISRTVSPLSQPSAPSPPLESPSANAAYTAAENRAAPLNPNSPSYIQKPLPKPMSQSRPSSSRTTTGQSISRKPVPVRTPTSLSRAGSPPKPASSPHRHESAEPPMPVTKSSLDSLNDRYIDEDALAQVLSSDHTSSLTSGGRGAIRDDDVSVYDNESTVSPDYASTRKSTDTKRSQRSVEKPRRGVLKTVGTPEPALPQEVQVGDAHYRPGATPEPQISAAIPLVDFGPTQRFDPATGNRPNTAPSLSQPNHQRANSSDWFTPTPSPRDDSPMSASPSLSVQPAGRQLDSPEPSPSRNLMTPEPHSQGTSPMEDNRRSMVWQPGARIGASSPSPRLSLTPEQFVQQRAAASRVTPIYAHGRQKSASPTPPATSRQSSGDWANQNTKSGPRKLQKRHSSYGNEIPSRPQSRTASNLMYSSADYSNNLSAREQEHVARVTGSPLITMAGNKGQNAGSQGGGLVGAIEAREKEKKEMKQGLSGQMVQQAIAQKQHLTQQKRQSSYTVPTQQFTTPQPQYAMPGGYPPSPTQYHAQPSPQQQQSQYYGWNAPGYQQQQPPLQYQQPQNPQLQQLQHWTPPSAGQLVGSRRTPTYEQQSQGYYRNGTPQDQQQHQGSYFSSGR</sequence>
<feature type="compositionally biased region" description="Pro residues" evidence="1">
    <location>
        <begin position="598"/>
        <end position="615"/>
    </location>
</feature>
<feature type="region of interest" description="Disordered" evidence="1">
    <location>
        <begin position="8"/>
        <end position="76"/>
    </location>
</feature>
<dbReference type="SUPFAM" id="SSF50729">
    <property type="entry name" value="PH domain-like"/>
    <property type="match status" value="1"/>
</dbReference>
<dbReference type="InterPro" id="IPR001849">
    <property type="entry name" value="PH_domain"/>
</dbReference>
<evidence type="ECO:0000313" key="4">
    <source>
        <dbReference type="Proteomes" id="UP001161017"/>
    </source>
</evidence>
<feature type="region of interest" description="Disordered" evidence="1">
    <location>
        <begin position="1294"/>
        <end position="1445"/>
    </location>
</feature>
<feature type="compositionally biased region" description="Low complexity" evidence="1">
    <location>
        <begin position="1359"/>
        <end position="1370"/>
    </location>
</feature>
<name>A0AA43QM12_9LECA</name>
<dbReference type="EMBL" id="JAPUFD010000007">
    <property type="protein sequence ID" value="MDI1488347.1"/>
    <property type="molecule type" value="Genomic_DNA"/>
</dbReference>
<feature type="compositionally biased region" description="Polar residues" evidence="1">
    <location>
        <begin position="757"/>
        <end position="774"/>
    </location>
</feature>
<dbReference type="InterPro" id="IPR058155">
    <property type="entry name" value="Skg3/CAF120-like_PH"/>
</dbReference>
<feature type="compositionally biased region" description="Polar residues" evidence="1">
    <location>
        <begin position="1122"/>
        <end position="1139"/>
    </location>
</feature>
<dbReference type="FunFam" id="2.30.29.30:FF:000203">
    <property type="entry name" value="PH domain-containing protein"/>
    <property type="match status" value="1"/>
</dbReference>
<feature type="compositionally biased region" description="Polar residues" evidence="1">
    <location>
        <begin position="794"/>
        <end position="804"/>
    </location>
</feature>
<feature type="compositionally biased region" description="Basic and acidic residues" evidence="1">
    <location>
        <begin position="58"/>
        <end position="68"/>
    </location>
</feature>
<feature type="compositionally biased region" description="Polar residues" evidence="1">
    <location>
        <begin position="1066"/>
        <end position="1090"/>
    </location>
</feature>
<feature type="compositionally biased region" description="Basic and acidic residues" evidence="1">
    <location>
        <begin position="995"/>
        <end position="1010"/>
    </location>
</feature>
<feature type="compositionally biased region" description="Polar residues" evidence="1">
    <location>
        <begin position="955"/>
        <end position="966"/>
    </location>
</feature>
<dbReference type="Pfam" id="PF00169">
    <property type="entry name" value="PH"/>
    <property type="match status" value="1"/>
</dbReference>
<dbReference type="Gene3D" id="2.30.29.30">
    <property type="entry name" value="Pleckstrin-homology domain (PH domain)/Phosphotyrosine-binding domain (PTB)"/>
    <property type="match status" value="1"/>
</dbReference>
<feature type="compositionally biased region" description="Polar residues" evidence="1">
    <location>
        <begin position="19"/>
        <end position="40"/>
    </location>
</feature>
<feature type="compositionally biased region" description="Basic and acidic residues" evidence="1">
    <location>
        <begin position="632"/>
        <end position="651"/>
    </location>
</feature>
<feature type="region of interest" description="Disordered" evidence="1">
    <location>
        <begin position="463"/>
        <end position="1245"/>
    </location>
</feature>
<evidence type="ECO:0000256" key="1">
    <source>
        <dbReference type="SAM" id="MobiDB-lite"/>
    </source>
</evidence>
<feature type="compositionally biased region" description="Low complexity" evidence="1">
    <location>
        <begin position="881"/>
        <end position="895"/>
    </location>
</feature>
<feature type="compositionally biased region" description="Basic residues" evidence="1">
    <location>
        <begin position="1215"/>
        <end position="1224"/>
    </location>
</feature>
<feature type="compositionally biased region" description="Low complexity" evidence="1">
    <location>
        <begin position="1378"/>
        <end position="1398"/>
    </location>
</feature>
<reference evidence="3" key="1">
    <citation type="journal article" date="2023" name="Genome Biol. Evol.">
        <title>First Whole Genome Sequence and Flow Cytometry Genome Size Data for the Lichen-Forming Fungus Ramalina farinacea (Ascomycota).</title>
        <authorList>
            <person name="Llewellyn T."/>
            <person name="Mian S."/>
            <person name="Hill R."/>
            <person name="Leitch I.J."/>
            <person name="Gaya E."/>
        </authorList>
    </citation>
    <scope>NUCLEOTIDE SEQUENCE</scope>
    <source>
        <strain evidence="3">LIQ254RAFAR</strain>
    </source>
</reference>
<proteinExistence type="predicted"/>
<feature type="compositionally biased region" description="Low complexity" evidence="1">
    <location>
        <begin position="1330"/>
        <end position="1342"/>
    </location>
</feature>
<feature type="compositionally biased region" description="Polar residues" evidence="1">
    <location>
        <begin position="704"/>
        <end position="723"/>
    </location>
</feature>
<feature type="compositionally biased region" description="Polar residues" evidence="1">
    <location>
        <begin position="1305"/>
        <end position="1329"/>
    </location>
</feature>
<gene>
    <name evidence="3" type="ORF">OHK93_007622</name>
</gene>
<organism evidence="3 4">
    <name type="scientific">Ramalina farinacea</name>
    <dbReference type="NCBI Taxonomy" id="258253"/>
    <lineage>
        <taxon>Eukaryota</taxon>
        <taxon>Fungi</taxon>
        <taxon>Dikarya</taxon>
        <taxon>Ascomycota</taxon>
        <taxon>Pezizomycotina</taxon>
        <taxon>Lecanoromycetes</taxon>
        <taxon>OSLEUM clade</taxon>
        <taxon>Lecanoromycetidae</taxon>
        <taxon>Lecanorales</taxon>
        <taxon>Lecanorineae</taxon>
        <taxon>Ramalinaceae</taxon>
        <taxon>Ramalina</taxon>
    </lineage>
</organism>
<evidence type="ECO:0000313" key="3">
    <source>
        <dbReference type="EMBL" id="MDI1488347.1"/>
    </source>
</evidence>
<feature type="compositionally biased region" description="Polar residues" evidence="1">
    <location>
        <begin position="737"/>
        <end position="746"/>
    </location>
</feature>
<feature type="compositionally biased region" description="Polar residues" evidence="1">
    <location>
        <begin position="1413"/>
        <end position="1445"/>
    </location>
</feature>
<feature type="domain" description="PH" evidence="2">
    <location>
        <begin position="106"/>
        <end position="224"/>
    </location>
</feature>
<feature type="compositionally biased region" description="Low complexity" evidence="1">
    <location>
        <begin position="847"/>
        <end position="862"/>
    </location>
</feature>
<feature type="compositionally biased region" description="Polar residues" evidence="1">
    <location>
        <begin position="571"/>
        <end position="583"/>
    </location>
</feature>
<feature type="compositionally biased region" description="Polar residues" evidence="1">
    <location>
        <begin position="1233"/>
        <end position="1245"/>
    </location>
</feature>
<dbReference type="InterPro" id="IPR011993">
    <property type="entry name" value="PH-like_dom_sf"/>
</dbReference>
<protein>
    <recommendedName>
        <fullName evidence="2">PH domain-containing protein</fullName>
    </recommendedName>
</protein>
<dbReference type="Pfam" id="PF25381">
    <property type="entry name" value="PH_26"/>
    <property type="match status" value="1"/>
</dbReference>
<feature type="compositionally biased region" description="Polar residues" evidence="1">
    <location>
        <begin position="1190"/>
        <end position="1214"/>
    </location>
</feature>
<feature type="compositionally biased region" description="Low complexity" evidence="1">
    <location>
        <begin position="724"/>
        <end position="735"/>
    </location>
</feature>
<feature type="compositionally biased region" description="Low complexity" evidence="1">
    <location>
        <begin position="476"/>
        <end position="486"/>
    </location>
</feature>
<comment type="caution">
    <text evidence="3">The sequence shown here is derived from an EMBL/GenBank/DDBJ whole genome shotgun (WGS) entry which is preliminary data.</text>
</comment>
<evidence type="ECO:0000259" key="2">
    <source>
        <dbReference type="PROSITE" id="PS50003"/>
    </source>
</evidence>